<name>A0A8W8J7I8_MAGGI</name>
<dbReference type="InterPro" id="IPR012337">
    <property type="entry name" value="RNaseH-like_sf"/>
</dbReference>
<evidence type="ECO:0008006" key="3">
    <source>
        <dbReference type="Google" id="ProtNLM"/>
    </source>
</evidence>
<organism evidence="1 2">
    <name type="scientific">Magallana gigas</name>
    <name type="common">Pacific oyster</name>
    <name type="synonym">Crassostrea gigas</name>
    <dbReference type="NCBI Taxonomy" id="29159"/>
    <lineage>
        <taxon>Eukaryota</taxon>
        <taxon>Metazoa</taxon>
        <taxon>Spiralia</taxon>
        <taxon>Lophotrochozoa</taxon>
        <taxon>Mollusca</taxon>
        <taxon>Bivalvia</taxon>
        <taxon>Autobranchia</taxon>
        <taxon>Pteriomorphia</taxon>
        <taxon>Ostreida</taxon>
        <taxon>Ostreoidea</taxon>
        <taxon>Ostreidae</taxon>
        <taxon>Magallana</taxon>
    </lineage>
</organism>
<sequence>MLKESLYEVFSKYAGNAGKLSNLGSSNGNENLNQMIAKKAPKSQHYSGSDSLSFRVAAAIAQKNEGHGFIVEVNKASCLSPGKRTTTRAGYLDRTTYETSVDFAVSSERQEELIAEIPSTPSSSRKLKPVAAQVSDSTLIVADLETTGFSTSSSIIQIAAAPLHSDESFNRFVQPSNDTVKLFKKVYPDQQSYKLQDLVKSFAPDFESSNAHNAEHDVSMLKNLVTNKPNMEESLRDAVFSTEYVIANNEKLSNKNRNIGSFTDLITSNILTKSQSSTLAAYGL</sequence>
<dbReference type="InterPro" id="IPR036397">
    <property type="entry name" value="RNaseH_sf"/>
</dbReference>
<proteinExistence type="predicted"/>
<protein>
    <recommendedName>
        <fullName evidence="3">Exonuclease domain-containing protein</fullName>
    </recommendedName>
</protein>
<keyword evidence="2" id="KW-1185">Reference proteome</keyword>
<evidence type="ECO:0000313" key="2">
    <source>
        <dbReference type="Proteomes" id="UP000005408"/>
    </source>
</evidence>
<dbReference type="Gene3D" id="3.30.420.10">
    <property type="entry name" value="Ribonuclease H-like superfamily/Ribonuclease H"/>
    <property type="match status" value="2"/>
</dbReference>
<reference evidence="1" key="1">
    <citation type="submission" date="2022-08" db="UniProtKB">
        <authorList>
            <consortium name="EnsemblMetazoa"/>
        </authorList>
    </citation>
    <scope>IDENTIFICATION</scope>
    <source>
        <strain evidence="1">05x7-T-G4-1.051#20</strain>
    </source>
</reference>
<evidence type="ECO:0000313" key="1">
    <source>
        <dbReference type="EnsemblMetazoa" id="G17684.1:cds"/>
    </source>
</evidence>
<dbReference type="EnsemblMetazoa" id="G17684.1">
    <property type="protein sequence ID" value="G17684.1:cds"/>
    <property type="gene ID" value="G17684"/>
</dbReference>
<dbReference type="Proteomes" id="UP000005408">
    <property type="component" value="Unassembled WGS sequence"/>
</dbReference>
<dbReference type="GO" id="GO:0003676">
    <property type="term" value="F:nucleic acid binding"/>
    <property type="evidence" value="ECO:0007669"/>
    <property type="project" value="InterPro"/>
</dbReference>
<accession>A0A8W8J7I8</accession>
<dbReference type="AlphaFoldDB" id="A0A8W8J7I8"/>
<dbReference type="SUPFAM" id="SSF53098">
    <property type="entry name" value="Ribonuclease H-like"/>
    <property type="match status" value="1"/>
</dbReference>